<accession>A0A914YI35</accession>
<proteinExistence type="predicted"/>
<keyword evidence="1" id="KW-1185">Reference proteome</keyword>
<evidence type="ECO:0000313" key="1">
    <source>
        <dbReference type="Proteomes" id="UP000887577"/>
    </source>
</evidence>
<sequence>MISPHHRMDRDHCVEVHYENIYPIDHQNDATCTGCLTSENKIFKEYDYLSILHRPKYSVYAINPELPIITERNDSLSILPDSYNYTGRALYPSDIKIFRFLICNF</sequence>
<dbReference type="Gene3D" id="3.40.390.10">
    <property type="entry name" value="Collagenase (Catalytic Domain)"/>
    <property type="match status" value="1"/>
</dbReference>
<dbReference type="InterPro" id="IPR024079">
    <property type="entry name" value="MetalloPept_cat_dom_sf"/>
</dbReference>
<dbReference type="Proteomes" id="UP000887577">
    <property type="component" value="Unplaced"/>
</dbReference>
<evidence type="ECO:0000313" key="2">
    <source>
        <dbReference type="WBParaSite" id="PSU_v2.g16981.t1"/>
    </source>
</evidence>
<name>A0A914YI35_9BILA</name>
<reference evidence="2" key="1">
    <citation type="submission" date="2022-11" db="UniProtKB">
        <authorList>
            <consortium name="WormBaseParasite"/>
        </authorList>
    </citation>
    <scope>IDENTIFICATION</scope>
</reference>
<dbReference type="AlphaFoldDB" id="A0A914YI35"/>
<dbReference type="WBParaSite" id="PSU_v2.g16981.t1">
    <property type="protein sequence ID" value="PSU_v2.g16981.t1"/>
    <property type="gene ID" value="PSU_v2.g16981"/>
</dbReference>
<organism evidence="1 2">
    <name type="scientific">Panagrolaimus superbus</name>
    <dbReference type="NCBI Taxonomy" id="310955"/>
    <lineage>
        <taxon>Eukaryota</taxon>
        <taxon>Metazoa</taxon>
        <taxon>Ecdysozoa</taxon>
        <taxon>Nematoda</taxon>
        <taxon>Chromadorea</taxon>
        <taxon>Rhabditida</taxon>
        <taxon>Tylenchina</taxon>
        <taxon>Panagrolaimomorpha</taxon>
        <taxon>Panagrolaimoidea</taxon>
        <taxon>Panagrolaimidae</taxon>
        <taxon>Panagrolaimus</taxon>
    </lineage>
</organism>
<dbReference type="GO" id="GO:0008237">
    <property type="term" value="F:metallopeptidase activity"/>
    <property type="evidence" value="ECO:0007669"/>
    <property type="project" value="InterPro"/>
</dbReference>
<protein>
    <submittedName>
        <fullName evidence="2">Uncharacterized protein</fullName>
    </submittedName>
</protein>